<dbReference type="PANTHER" id="PTHR10293">
    <property type="entry name" value="GLUTAREDOXIN FAMILY MEMBER"/>
    <property type="match status" value="1"/>
</dbReference>
<evidence type="ECO:0000313" key="8">
    <source>
        <dbReference type="EMBL" id="KAL1797440.1"/>
    </source>
</evidence>
<sequence>MFARRAIPSAFRAATRASAARPIPSARFLTPFQARLLSDEVRSAIDRAVASSPVVLFMKGTPETPQCGFSRATIQILGMQGVDPEKFTAFNVLEDQDLRQGIKEYSEWPTIPQLYVDKEFVGGCDILMSMHQDGSLAKMLEEKGVVVPAEGQAPMEVERTEPALQARGNMDLPAKKTWSARVKKTISAASVFKRQKSNIDQGNSPIQATLRNSKFAGGDADATALLITKSHSSSRSAVKKEAKKGFSEQHPLGVAFRDACDKYRGHLYNTTSLKITKTLESLLHNLYKSTPQVTAPNSSQQDPNASPSKLSALAKYECLATQLHKPISQFKLSLWRIDSKGKDVRFVQTLETRMLHYDELIAKETTKLGTLQKEWESVVSEIWKLGATCLGDEAMAEMLFTQEGLHEQASPPSPSGYRNDKLPHTPSFSEDKTKELEKMVEALGKQEMDEFRKIEKDHRAYWKKKTAQLASALKSD</sequence>
<evidence type="ECO:0000256" key="2">
    <source>
        <dbReference type="ARBA" id="ARBA00022723"/>
    </source>
</evidence>
<dbReference type="NCBIfam" id="TIGR00365">
    <property type="entry name" value="Grx4 family monothiol glutaredoxin"/>
    <property type="match status" value="1"/>
</dbReference>
<feature type="compositionally biased region" description="Basic and acidic residues" evidence="6">
    <location>
        <begin position="418"/>
        <end position="433"/>
    </location>
</feature>
<dbReference type="InterPro" id="IPR002109">
    <property type="entry name" value="Glutaredoxin"/>
</dbReference>
<evidence type="ECO:0000256" key="5">
    <source>
        <dbReference type="ARBA" id="ARBA00023284"/>
    </source>
</evidence>
<evidence type="ECO:0000313" key="9">
    <source>
        <dbReference type="Proteomes" id="UP001578633"/>
    </source>
</evidence>
<dbReference type="InterPro" id="IPR033658">
    <property type="entry name" value="GRX_PICOT-like"/>
</dbReference>
<organism evidence="8 9">
    <name type="scientific">Alternaria dauci</name>
    <dbReference type="NCBI Taxonomy" id="48095"/>
    <lineage>
        <taxon>Eukaryota</taxon>
        <taxon>Fungi</taxon>
        <taxon>Dikarya</taxon>
        <taxon>Ascomycota</taxon>
        <taxon>Pezizomycotina</taxon>
        <taxon>Dothideomycetes</taxon>
        <taxon>Pleosporomycetidae</taxon>
        <taxon>Pleosporales</taxon>
        <taxon>Pleosporineae</taxon>
        <taxon>Pleosporaceae</taxon>
        <taxon>Alternaria</taxon>
        <taxon>Alternaria sect. Porri</taxon>
    </lineage>
</organism>
<protein>
    <recommendedName>
        <fullName evidence="7">Glutaredoxin domain-containing protein</fullName>
    </recommendedName>
</protein>
<dbReference type="InterPro" id="IPR004480">
    <property type="entry name" value="Monothiol_GRX-rel"/>
</dbReference>
<dbReference type="EMBL" id="JBHGVX010000003">
    <property type="protein sequence ID" value="KAL1797440.1"/>
    <property type="molecule type" value="Genomic_DNA"/>
</dbReference>
<accession>A0ABR3UM78</accession>
<keyword evidence="3" id="KW-0408">Iron</keyword>
<dbReference type="InterPro" id="IPR036249">
    <property type="entry name" value="Thioredoxin-like_sf"/>
</dbReference>
<evidence type="ECO:0000256" key="4">
    <source>
        <dbReference type="ARBA" id="ARBA00023014"/>
    </source>
</evidence>
<dbReference type="Gene3D" id="3.40.30.10">
    <property type="entry name" value="Glutaredoxin"/>
    <property type="match status" value="1"/>
</dbReference>
<feature type="domain" description="Glutaredoxin" evidence="7">
    <location>
        <begin position="54"/>
        <end position="121"/>
    </location>
</feature>
<proteinExistence type="predicted"/>
<dbReference type="PANTHER" id="PTHR10293:SF16">
    <property type="entry name" value="GLUTAREDOXIN-RELATED PROTEIN 5, MITOCHONDRIAL"/>
    <property type="match status" value="1"/>
</dbReference>
<keyword evidence="1" id="KW-0001">2Fe-2S</keyword>
<keyword evidence="5" id="KW-0676">Redox-active center</keyword>
<name>A0ABR3UM78_9PLEO</name>
<dbReference type="Proteomes" id="UP001578633">
    <property type="component" value="Chromosome 3"/>
</dbReference>
<evidence type="ECO:0000256" key="3">
    <source>
        <dbReference type="ARBA" id="ARBA00023004"/>
    </source>
</evidence>
<keyword evidence="4" id="KW-0411">Iron-sulfur</keyword>
<dbReference type="Pfam" id="PF00462">
    <property type="entry name" value="Glutaredoxin"/>
    <property type="match status" value="1"/>
</dbReference>
<dbReference type="GeneID" id="96084368"/>
<dbReference type="RefSeq" id="XP_069308024.1">
    <property type="nucleotide sequence ID" value="XM_069450208.1"/>
</dbReference>
<keyword evidence="9" id="KW-1185">Reference proteome</keyword>
<gene>
    <name evidence="8" type="ORF">ACET3X_004046</name>
</gene>
<comment type="caution">
    <text evidence="8">The sequence shown here is derived from an EMBL/GenBank/DDBJ whole genome shotgun (WGS) entry which is preliminary data.</text>
</comment>
<keyword evidence="2" id="KW-0479">Metal-binding</keyword>
<dbReference type="PROSITE" id="PS51354">
    <property type="entry name" value="GLUTAREDOXIN_2"/>
    <property type="match status" value="1"/>
</dbReference>
<dbReference type="CDD" id="cd03028">
    <property type="entry name" value="GRX_PICOT_like"/>
    <property type="match status" value="1"/>
</dbReference>
<dbReference type="SUPFAM" id="SSF52833">
    <property type="entry name" value="Thioredoxin-like"/>
    <property type="match status" value="1"/>
</dbReference>
<feature type="region of interest" description="Disordered" evidence="6">
    <location>
        <begin position="405"/>
        <end position="433"/>
    </location>
</feature>
<evidence type="ECO:0000256" key="6">
    <source>
        <dbReference type="SAM" id="MobiDB-lite"/>
    </source>
</evidence>
<evidence type="ECO:0000259" key="7">
    <source>
        <dbReference type="Pfam" id="PF00462"/>
    </source>
</evidence>
<reference evidence="8 9" key="1">
    <citation type="submission" date="2024-09" db="EMBL/GenBank/DDBJ databases">
        <title>T2T genomes of carrot and Alternaria dauci and their utility for understanding host-pathogen interaction during carrot leaf blight disease.</title>
        <authorList>
            <person name="Liu W."/>
            <person name="Xu S."/>
            <person name="Ou C."/>
            <person name="Liu X."/>
            <person name="Zhuang F."/>
            <person name="Deng X.W."/>
        </authorList>
    </citation>
    <scope>NUCLEOTIDE SEQUENCE [LARGE SCALE GENOMIC DNA]</scope>
    <source>
        <strain evidence="8 9">A2016</strain>
    </source>
</reference>
<evidence type="ECO:0000256" key="1">
    <source>
        <dbReference type="ARBA" id="ARBA00022714"/>
    </source>
</evidence>